<evidence type="ECO:0000313" key="5">
    <source>
        <dbReference type="Proteomes" id="UP000436822"/>
    </source>
</evidence>
<dbReference type="EMBL" id="BLJE01000002">
    <property type="protein sequence ID" value="GFE65484.1"/>
    <property type="molecule type" value="Genomic_DNA"/>
</dbReference>
<dbReference type="GO" id="GO:0016491">
    <property type="term" value="F:oxidoreductase activity"/>
    <property type="evidence" value="ECO:0007669"/>
    <property type="project" value="UniProtKB-KW"/>
</dbReference>
<dbReference type="Pfam" id="PF01408">
    <property type="entry name" value="GFO_IDH_MocA"/>
    <property type="match status" value="1"/>
</dbReference>
<dbReference type="InterPro" id="IPR050463">
    <property type="entry name" value="Gfo/Idh/MocA_oxidrdct_glycsds"/>
</dbReference>
<dbReference type="Gene3D" id="3.40.50.720">
    <property type="entry name" value="NAD(P)-binding Rossmann-like Domain"/>
    <property type="match status" value="1"/>
</dbReference>
<keyword evidence="1" id="KW-0560">Oxidoreductase</keyword>
<comment type="caution">
    <text evidence="4">The sequence shown here is derived from an EMBL/GenBank/DDBJ whole genome shotgun (WGS) entry which is preliminary data.</text>
</comment>
<name>A0A6N6JH93_9RHOB</name>
<dbReference type="GO" id="GO:0000166">
    <property type="term" value="F:nucleotide binding"/>
    <property type="evidence" value="ECO:0007669"/>
    <property type="project" value="InterPro"/>
</dbReference>
<sequence length="335" mass="36759">MPDAPLRMAAVGLDHRHIYGQAGHMIAAGAELVCYWTEGQPETLPGFKKRFPDVPFQPLDDIFARADIDLILIAAIPADRAALAIQAMEAGKDVMVDKPGCTDMDQLHAIKDCVARTGRIWSVNFSERFEVPSVTKASALVAEGAIGRVAQTVGLGPHRLNRGTRPDWFFDRKQYGGILADIASHQIDQFLHFTGSTDAEITLARAGNYANPDDPGLQDFGQIVLQHGDCHGFIRVDWYTPDALPTWGDGRLTILGTEGTIELRKYVDIAGRPGTDHLFLVNGTKCEHMACRDVGLPYFPALIADIRDRTETAMAQSHAFKVMELALLAQRLAED</sequence>
<evidence type="ECO:0000259" key="2">
    <source>
        <dbReference type="Pfam" id="PF01408"/>
    </source>
</evidence>
<dbReference type="PANTHER" id="PTHR43818">
    <property type="entry name" value="BCDNA.GH03377"/>
    <property type="match status" value="1"/>
</dbReference>
<dbReference type="PANTHER" id="PTHR43818:SF11">
    <property type="entry name" value="BCDNA.GH03377"/>
    <property type="match status" value="1"/>
</dbReference>
<proteinExistence type="predicted"/>
<dbReference type="Proteomes" id="UP000436822">
    <property type="component" value="Unassembled WGS sequence"/>
</dbReference>
<feature type="domain" description="Gfo/Idh/MocA-like oxidoreductase N-terminal" evidence="2">
    <location>
        <begin position="20"/>
        <end position="125"/>
    </location>
</feature>
<dbReference type="InterPro" id="IPR000683">
    <property type="entry name" value="Gfo/Idh/MocA-like_OxRdtase_N"/>
</dbReference>
<dbReference type="Pfam" id="PF22725">
    <property type="entry name" value="GFO_IDH_MocA_C3"/>
    <property type="match status" value="1"/>
</dbReference>
<dbReference type="SUPFAM" id="SSF55347">
    <property type="entry name" value="Glyceraldehyde-3-phosphate dehydrogenase-like, C-terminal domain"/>
    <property type="match status" value="1"/>
</dbReference>
<accession>A0A6N6JH93</accession>
<evidence type="ECO:0000313" key="4">
    <source>
        <dbReference type="EMBL" id="GFE65484.1"/>
    </source>
</evidence>
<dbReference type="RefSeq" id="WP_159807462.1">
    <property type="nucleotide sequence ID" value="NZ_BLJE01000002.1"/>
</dbReference>
<gene>
    <name evidence="4" type="ORF">KIN_25580</name>
</gene>
<reference evidence="4 5" key="1">
    <citation type="submission" date="2019-12" db="EMBL/GenBank/DDBJ databases">
        <title>Litoreibacter badius sp. nov., a novel bacteriochlorophyll a-containing bacterium in the genus Litoreibacter.</title>
        <authorList>
            <person name="Kanamuro M."/>
            <person name="Takabe Y."/>
            <person name="Mori K."/>
            <person name="Takaichi S."/>
            <person name="Hanada S."/>
        </authorList>
    </citation>
    <scope>NUCLEOTIDE SEQUENCE [LARGE SCALE GENOMIC DNA]</scope>
    <source>
        <strain evidence="4 5">K6</strain>
    </source>
</reference>
<evidence type="ECO:0000259" key="3">
    <source>
        <dbReference type="Pfam" id="PF22725"/>
    </source>
</evidence>
<evidence type="ECO:0000256" key="1">
    <source>
        <dbReference type="ARBA" id="ARBA00023002"/>
    </source>
</evidence>
<protein>
    <submittedName>
        <fullName evidence="4">Oxidoreductase</fullName>
    </submittedName>
</protein>
<dbReference type="AlphaFoldDB" id="A0A6N6JH93"/>
<dbReference type="Gene3D" id="3.30.360.10">
    <property type="entry name" value="Dihydrodipicolinate Reductase, domain 2"/>
    <property type="match status" value="1"/>
</dbReference>
<keyword evidence="5" id="KW-1185">Reference proteome</keyword>
<feature type="domain" description="GFO/IDH/MocA-like oxidoreductase" evidence="3">
    <location>
        <begin position="135"/>
        <end position="262"/>
    </location>
</feature>
<dbReference type="InterPro" id="IPR036291">
    <property type="entry name" value="NAD(P)-bd_dom_sf"/>
</dbReference>
<dbReference type="InterPro" id="IPR055170">
    <property type="entry name" value="GFO_IDH_MocA-like_dom"/>
</dbReference>
<dbReference type="SUPFAM" id="SSF51735">
    <property type="entry name" value="NAD(P)-binding Rossmann-fold domains"/>
    <property type="match status" value="1"/>
</dbReference>
<dbReference type="OrthoDB" id="9768836at2"/>
<organism evidence="4 5">
    <name type="scientific">Litoreibacter roseus</name>
    <dbReference type="NCBI Taxonomy" id="2601869"/>
    <lineage>
        <taxon>Bacteria</taxon>
        <taxon>Pseudomonadati</taxon>
        <taxon>Pseudomonadota</taxon>
        <taxon>Alphaproteobacteria</taxon>
        <taxon>Rhodobacterales</taxon>
        <taxon>Roseobacteraceae</taxon>
        <taxon>Litoreibacter</taxon>
    </lineage>
</organism>